<evidence type="ECO:0000313" key="3">
    <source>
        <dbReference type="Proteomes" id="UP000095192"/>
    </source>
</evidence>
<dbReference type="InParanoid" id="A0A1D3D281"/>
<reference evidence="2 3" key="1">
    <citation type="journal article" date="2016" name="BMC Genomics">
        <title>Comparative genomics reveals Cyclospora cayetanensis possesses coccidia-like metabolism and invasion components but unique surface antigens.</title>
        <authorList>
            <person name="Liu S."/>
            <person name="Wang L."/>
            <person name="Zheng H."/>
            <person name="Xu Z."/>
            <person name="Roellig D.M."/>
            <person name="Li N."/>
            <person name="Frace M.A."/>
            <person name="Tang K."/>
            <person name="Arrowood M.J."/>
            <person name="Moss D.M."/>
            <person name="Zhang L."/>
            <person name="Feng Y."/>
            <person name="Xiao L."/>
        </authorList>
    </citation>
    <scope>NUCLEOTIDE SEQUENCE [LARGE SCALE GENOMIC DNA]</scope>
    <source>
        <strain evidence="2 3">CHN_HEN01</strain>
    </source>
</reference>
<feature type="region of interest" description="Disordered" evidence="1">
    <location>
        <begin position="546"/>
        <end position="576"/>
    </location>
</feature>
<protein>
    <submittedName>
        <fullName evidence="2">Uncharacterized protein</fullName>
    </submittedName>
</protein>
<feature type="region of interest" description="Disordered" evidence="1">
    <location>
        <begin position="1"/>
        <end position="27"/>
    </location>
</feature>
<keyword evidence="3" id="KW-1185">Reference proteome</keyword>
<comment type="caution">
    <text evidence="2">The sequence shown here is derived from an EMBL/GenBank/DDBJ whole genome shotgun (WGS) entry which is preliminary data.</text>
</comment>
<dbReference type="VEuPathDB" id="ToxoDB:cyc_02615"/>
<dbReference type="Proteomes" id="UP000095192">
    <property type="component" value="Unassembled WGS sequence"/>
</dbReference>
<feature type="compositionally biased region" description="Polar residues" evidence="1">
    <location>
        <begin position="1"/>
        <end position="15"/>
    </location>
</feature>
<feature type="region of interest" description="Disordered" evidence="1">
    <location>
        <begin position="83"/>
        <end position="106"/>
    </location>
</feature>
<dbReference type="EMBL" id="JROU02001060">
    <property type="protein sequence ID" value="OEH77549.1"/>
    <property type="molecule type" value="Genomic_DNA"/>
</dbReference>
<dbReference type="VEuPathDB" id="ToxoDB:LOC34619449"/>
<name>A0A1D3D281_9EIME</name>
<evidence type="ECO:0000313" key="2">
    <source>
        <dbReference type="EMBL" id="OEH77549.1"/>
    </source>
</evidence>
<dbReference type="AlphaFoldDB" id="A0A1D3D281"/>
<proteinExistence type="predicted"/>
<accession>A0A1D3D281</accession>
<evidence type="ECO:0000256" key="1">
    <source>
        <dbReference type="SAM" id="MobiDB-lite"/>
    </source>
</evidence>
<feature type="region of interest" description="Disordered" evidence="1">
    <location>
        <begin position="495"/>
        <end position="526"/>
    </location>
</feature>
<sequence length="576" mass="61942">MDSRSKYSSRPSPENSDPERDALASAAAAPVDAALLSGRGRDGLTLADRAAVLNKYVELLSKHTAAGARSTQATYACLETRHQQNATPQADDEDDAPGGGHAGVSWRPLELASHPSRVAAWSVEELASLLRLVKLPLQTLQTLEKMQIRAADKMQACSYIWWTLLPFLPPQRHSSPLDSLPVLHSVSQRLVVYTNTASADCCACSLVSVQAYDTLRRPPAAAVHLYEALLARYVHVQRENHQGHMESSCSAGDASAAAAADGGIVPRIAASCGWPVEWVSSLHAAFCNAKSDFCASDTQRRAVAVLQQPEILQRACGEDCCLLLVRVLQMKLPATLQPPTFEGVSPDIGVQLPLQQQEGFLGGGLKKLALQIEGPSRWIANPNPKESPSLVPSAQLRNRAAAGDGQATDDGLCRLFSRPSLQRNTSVWSVVAAAADTEGLCKREFCCCGCRLLEAFGWRVVTLPSSLLPLRDTAANNEKSLLYLLPQDVQQAIKQHQEQLDAEKGRRQLPQAQEEKQRQASKSTGISSANSKLLLMQVLAKAAMQTGFPGDSKKDSSSSSTPCRLAEKNAAALGPP</sequence>
<organism evidence="2 3">
    <name type="scientific">Cyclospora cayetanensis</name>
    <dbReference type="NCBI Taxonomy" id="88456"/>
    <lineage>
        <taxon>Eukaryota</taxon>
        <taxon>Sar</taxon>
        <taxon>Alveolata</taxon>
        <taxon>Apicomplexa</taxon>
        <taxon>Conoidasida</taxon>
        <taxon>Coccidia</taxon>
        <taxon>Eucoccidiorida</taxon>
        <taxon>Eimeriorina</taxon>
        <taxon>Eimeriidae</taxon>
        <taxon>Cyclospora</taxon>
    </lineage>
</organism>
<feature type="compositionally biased region" description="Basic and acidic residues" evidence="1">
    <location>
        <begin position="495"/>
        <end position="506"/>
    </location>
</feature>
<gene>
    <name evidence="2" type="ORF">cyc_02615</name>
</gene>